<evidence type="ECO:0000313" key="1">
    <source>
        <dbReference type="EMBL" id="DAG06203.1"/>
    </source>
</evidence>
<organism evidence="1">
    <name type="scientific">Siphoviridae sp. ctNxi14</name>
    <dbReference type="NCBI Taxonomy" id="2825475"/>
    <lineage>
        <taxon>Viruses</taxon>
        <taxon>Duplodnaviria</taxon>
        <taxon>Heunggongvirae</taxon>
        <taxon>Uroviricota</taxon>
        <taxon>Caudoviricetes</taxon>
    </lineage>
</organism>
<reference evidence="1" key="1">
    <citation type="journal article" date="2021" name="Proc. Natl. Acad. Sci. U.S.A.">
        <title>A Catalog of Tens of Thousands of Viruses from Human Metagenomes Reveals Hidden Associations with Chronic Diseases.</title>
        <authorList>
            <person name="Tisza M.J."/>
            <person name="Buck C.B."/>
        </authorList>
    </citation>
    <scope>NUCLEOTIDE SEQUENCE</scope>
    <source>
        <strain evidence="1">CtNxi14</strain>
    </source>
</reference>
<dbReference type="EMBL" id="BK016266">
    <property type="protein sequence ID" value="DAG06203.1"/>
    <property type="molecule type" value="Genomic_DNA"/>
</dbReference>
<proteinExistence type="predicted"/>
<protein>
    <submittedName>
        <fullName evidence="1">Head decoration protein, Viral protein.95A</fullName>
    </submittedName>
</protein>
<name>A0A8S5VHW8_9CAUD</name>
<sequence>MKFTRNTVNGINDTILASNDYTAIPFTVTEATAVKAGYPMTLAGKKAVATGETGSKTINADGILLYDVDPAENPNASLLIRGVIDTKKAAASSSFTFDADAIKALKTAVPGIFCRDNISVNA</sequence>
<accession>A0A8S5VHW8</accession>